<evidence type="ECO:0000313" key="2">
    <source>
        <dbReference type="Proteomes" id="UP001230035"/>
    </source>
</evidence>
<accession>A0ABT6XNU7</accession>
<reference evidence="1 2" key="1">
    <citation type="submission" date="2023-05" db="EMBL/GenBank/DDBJ databases">
        <title>Flavobacterium sedimenti sp. nov., isolated from the sediment.</title>
        <authorList>
            <person name="Wu N."/>
        </authorList>
    </citation>
    <scope>NUCLEOTIDE SEQUENCE [LARGE SCALE GENOMIC DNA]</scope>
    <source>
        <strain evidence="1 2">YZ-48</strain>
    </source>
</reference>
<keyword evidence="2" id="KW-1185">Reference proteome</keyword>
<dbReference type="RefSeq" id="WP_283238447.1">
    <property type="nucleotide sequence ID" value="NZ_JASGBP010000002.1"/>
</dbReference>
<comment type="caution">
    <text evidence="1">The sequence shown here is derived from an EMBL/GenBank/DDBJ whole genome shotgun (WGS) entry which is preliminary data.</text>
</comment>
<evidence type="ECO:0000313" key="1">
    <source>
        <dbReference type="EMBL" id="MDI9256760.1"/>
    </source>
</evidence>
<organism evidence="1 2">
    <name type="scientific">Flavobacterium sedimenticola</name>
    <dbReference type="NCBI Taxonomy" id="3043286"/>
    <lineage>
        <taxon>Bacteria</taxon>
        <taxon>Pseudomonadati</taxon>
        <taxon>Bacteroidota</taxon>
        <taxon>Flavobacteriia</taxon>
        <taxon>Flavobacteriales</taxon>
        <taxon>Flavobacteriaceae</taxon>
        <taxon>Flavobacterium</taxon>
    </lineage>
</organism>
<dbReference type="Proteomes" id="UP001230035">
    <property type="component" value="Unassembled WGS sequence"/>
</dbReference>
<dbReference type="EMBL" id="JASGBP010000002">
    <property type="protein sequence ID" value="MDI9256760.1"/>
    <property type="molecule type" value="Genomic_DNA"/>
</dbReference>
<proteinExistence type="predicted"/>
<gene>
    <name evidence="1" type="ORF">QHT84_04965</name>
</gene>
<protein>
    <submittedName>
        <fullName evidence="1">Uncharacterized protein</fullName>
    </submittedName>
</protein>
<name>A0ABT6XNU7_9FLAO</name>
<sequence>MLEIVQKDTVVGTLYGRFCTRLRYENNRWLLQTDAAATATKSEYELSSGAVITYP</sequence>